<organism evidence="3 4">
    <name type="scientific">Lepisosteus oculatus</name>
    <name type="common">Spotted gar</name>
    <dbReference type="NCBI Taxonomy" id="7918"/>
    <lineage>
        <taxon>Eukaryota</taxon>
        <taxon>Metazoa</taxon>
        <taxon>Chordata</taxon>
        <taxon>Craniata</taxon>
        <taxon>Vertebrata</taxon>
        <taxon>Euteleostomi</taxon>
        <taxon>Actinopterygii</taxon>
        <taxon>Neopterygii</taxon>
        <taxon>Holostei</taxon>
        <taxon>Semionotiformes</taxon>
        <taxon>Lepisosteidae</taxon>
        <taxon>Lepisosteus</taxon>
    </lineage>
</organism>
<dbReference type="PANTHER" id="PTHR28398:SF1">
    <property type="entry name" value="SYNAPTONEMAL COMPLEX CENTRAL ELEMENT PROTEIN 2"/>
    <property type="match status" value="1"/>
</dbReference>
<dbReference type="Proteomes" id="UP000018468">
    <property type="component" value="Linkage group LG6"/>
</dbReference>
<reference evidence="4" key="1">
    <citation type="submission" date="2011-12" db="EMBL/GenBank/DDBJ databases">
        <title>The Draft Genome of Lepisosteus oculatus.</title>
        <authorList>
            <consortium name="The Broad Institute Genome Assembly &amp; Analysis Group"/>
            <consortium name="Computational R&amp;D Group"/>
            <consortium name="and Sequencing Platform"/>
            <person name="Di Palma F."/>
            <person name="Alfoldi J."/>
            <person name="Johnson J."/>
            <person name="Berlin A."/>
            <person name="Gnerre S."/>
            <person name="Jaffe D."/>
            <person name="MacCallum I."/>
            <person name="Young S."/>
            <person name="Walker B.J."/>
            <person name="Lander E.S."/>
            <person name="Lindblad-Toh K."/>
        </authorList>
    </citation>
    <scope>NUCLEOTIDE SEQUENCE [LARGE SCALE GENOMIC DNA]</scope>
</reference>
<dbReference type="PANTHER" id="PTHR28398">
    <property type="entry name" value="SYNAPTONEMAL COMPLEX CENTRAL ELEMENT PROTEIN 2"/>
    <property type="match status" value="1"/>
</dbReference>
<keyword evidence="1" id="KW-0175">Coiled coil</keyword>
<dbReference type="InParanoid" id="W5MP54"/>
<feature type="coiled-coil region" evidence="1">
    <location>
        <begin position="42"/>
        <end position="110"/>
    </location>
</feature>
<reference evidence="3" key="2">
    <citation type="submission" date="2025-08" db="UniProtKB">
        <authorList>
            <consortium name="Ensembl"/>
        </authorList>
    </citation>
    <scope>IDENTIFICATION</scope>
</reference>
<protein>
    <submittedName>
        <fullName evidence="3">Synaptonemal complex central element protein 2</fullName>
    </submittedName>
</protein>
<dbReference type="HOGENOM" id="CLU_117939_1_0_1"/>
<dbReference type="GO" id="GO:0007130">
    <property type="term" value="P:synaptonemal complex assembly"/>
    <property type="evidence" value="ECO:0007669"/>
    <property type="project" value="InterPro"/>
</dbReference>
<keyword evidence="4" id="KW-1185">Reference proteome</keyword>
<evidence type="ECO:0000313" key="4">
    <source>
        <dbReference type="Proteomes" id="UP000018468"/>
    </source>
</evidence>
<evidence type="ECO:0000313" key="3">
    <source>
        <dbReference type="Ensembl" id="ENSLOCP00000010163.1"/>
    </source>
</evidence>
<evidence type="ECO:0000256" key="2">
    <source>
        <dbReference type="SAM" id="MobiDB-lite"/>
    </source>
</evidence>
<dbReference type="STRING" id="7918.ENSLOCP00000010163"/>
<dbReference type="GO" id="GO:0000801">
    <property type="term" value="C:central element"/>
    <property type="evidence" value="ECO:0000318"/>
    <property type="project" value="GO_Central"/>
</dbReference>
<feature type="compositionally biased region" description="Low complexity" evidence="2">
    <location>
        <begin position="13"/>
        <end position="25"/>
    </location>
</feature>
<dbReference type="FunCoup" id="W5MP54">
    <property type="interactions" value="2"/>
</dbReference>
<reference evidence="3" key="3">
    <citation type="submission" date="2025-09" db="UniProtKB">
        <authorList>
            <consortium name="Ensembl"/>
        </authorList>
    </citation>
    <scope>IDENTIFICATION</scope>
</reference>
<name>W5MP54_LEPOC</name>
<dbReference type="AlphaFoldDB" id="W5MP54"/>
<dbReference type="Ensembl" id="ENSLOCT00000010175.1">
    <property type="protein sequence ID" value="ENSLOCP00000010163.1"/>
    <property type="gene ID" value="ENSLOCG00000008367.1"/>
</dbReference>
<proteinExistence type="predicted"/>
<evidence type="ECO:0000256" key="1">
    <source>
        <dbReference type="SAM" id="Coils"/>
    </source>
</evidence>
<dbReference type="GeneTree" id="ENSGT00940000168682"/>
<feature type="region of interest" description="Disordered" evidence="2">
    <location>
        <begin position="1"/>
        <end position="30"/>
    </location>
</feature>
<dbReference type="OMA" id="GMPTREM"/>
<dbReference type="EMBL" id="AHAT01007589">
    <property type="status" value="NOT_ANNOTATED_CDS"/>
    <property type="molecule type" value="Genomic_DNA"/>
</dbReference>
<dbReference type="Bgee" id="ENSLOCG00000008367">
    <property type="expression patterns" value="Expressed in testis and 3 other cell types or tissues"/>
</dbReference>
<accession>W5MP54</accession>
<sequence length="141" mass="16217">FIPNSESHDLESDSSGVETSSSDADMVPSEQSMYFSALNSRIEEIGKKAQDLIEKLNESRKENDELMNNFQDKIMMKVESLCQQMKDHMCEVYEEDNMLVEEKLQQLSESLQRSRLLNMELHGASQSLRTINKCLCFPTDL</sequence>
<dbReference type="InterPro" id="IPR034609">
    <property type="entry name" value="Syce2"/>
</dbReference>
<dbReference type="eggNOG" id="ENOG502S7EK">
    <property type="taxonomic scope" value="Eukaryota"/>
</dbReference>
<feature type="compositionally biased region" description="Basic and acidic residues" evidence="2">
    <location>
        <begin position="1"/>
        <end position="11"/>
    </location>
</feature>